<evidence type="ECO:0000313" key="4">
    <source>
        <dbReference type="Proteomes" id="UP000076503"/>
    </source>
</evidence>
<dbReference type="PANTHER" id="PTHR38108:SF1">
    <property type="entry name" value="UPF0319 PROTEIN YCCT"/>
    <property type="match status" value="1"/>
</dbReference>
<evidence type="ECO:0000256" key="2">
    <source>
        <dbReference type="ARBA" id="ARBA00022729"/>
    </source>
</evidence>
<dbReference type="PANTHER" id="PTHR38108">
    <property type="entry name" value="UPF0319 PROTEIN YCCT"/>
    <property type="match status" value="1"/>
</dbReference>
<accession>A0A161YBP4</accession>
<evidence type="ECO:0008006" key="5">
    <source>
        <dbReference type="Google" id="ProtNLM"/>
    </source>
</evidence>
<dbReference type="OrthoDB" id="5734775at2"/>
<dbReference type="InterPro" id="IPR018635">
    <property type="entry name" value="UPF0319"/>
</dbReference>
<keyword evidence="2" id="KW-0732">Signal</keyword>
<organism evidence="3 4">
    <name type="scientific">Pseudoalteromonas luteoviolacea H33</name>
    <dbReference type="NCBI Taxonomy" id="1365251"/>
    <lineage>
        <taxon>Bacteria</taxon>
        <taxon>Pseudomonadati</taxon>
        <taxon>Pseudomonadota</taxon>
        <taxon>Gammaproteobacteria</taxon>
        <taxon>Alteromonadales</taxon>
        <taxon>Pseudoalteromonadaceae</taxon>
        <taxon>Pseudoalteromonas</taxon>
    </lineage>
</organism>
<comment type="similarity">
    <text evidence="1">Belongs to the UPF0319 family.</text>
</comment>
<dbReference type="Pfam" id="PF09829">
    <property type="entry name" value="DUF2057"/>
    <property type="match status" value="1"/>
</dbReference>
<protein>
    <recommendedName>
        <fullName evidence="5">DUF2057 domain-containing protein</fullName>
    </recommendedName>
</protein>
<evidence type="ECO:0000256" key="1">
    <source>
        <dbReference type="ARBA" id="ARBA00008490"/>
    </source>
</evidence>
<proteinExistence type="inferred from homology"/>
<sequence>MKKISIFGIFIALYSGFFVAGEVNFPEELLPLQVNEREIEHSFFNKVRTLDLPAGVHRIKVKYSDLFELDYDEHEVVDSKPFWVEVSITDDDYQVRLQPIDNVEQARAFAKSPKIWLQPEKGGKVVVKQVKAQIVVAPVPVVRESAPTQVKTAPKIQENVEQVAPSTGKPDAVSMLEFWWRQATPEQRAAFLTTIDAQR</sequence>
<dbReference type="PATRIC" id="fig|1365251.3.peg.209"/>
<evidence type="ECO:0000313" key="3">
    <source>
        <dbReference type="EMBL" id="KZN56329.1"/>
    </source>
</evidence>
<name>A0A161YBP4_9GAMM</name>
<reference evidence="3 4" key="1">
    <citation type="submission" date="2013-07" db="EMBL/GenBank/DDBJ databases">
        <title>Comparative Genomic and Metabolomic Analysis of Twelve Strains of Pseudoalteromonas luteoviolacea.</title>
        <authorList>
            <person name="Vynne N.G."/>
            <person name="Mansson M."/>
            <person name="Gram L."/>
        </authorList>
    </citation>
    <scope>NUCLEOTIDE SEQUENCE [LARGE SCALE GENOMIC DNA]</scope>
    <source>
        <strain evidence="3 4">H33</strain>
    </source>
</reference>
<comment type="caution">
    <text evidence="3">The sequence shown here is derived from an EMBL/GenBank/DDBJ whole genome shotgun (WGS) entry which is preliminary data.</text>
</comment>
<dbReference type="RefSeq" id="WP_063360009.1">
    <property type="nucleotide sequence ID" value="NZ_AUXZ01000002.1"/>
</dbReference>
<dbReference type="Proteomes" id="UP000076503">
    <property type="component" value="Unassembled WGS sequence"/>
</dbReference>
<dbReference type="AlphaFoldDB" id="A0A161YBP4"/>
<dbReference type="EMBL" id="AUXZ01000002">
    <property type="protein sequence ID" value="KZN56329.1"/>
    <property type="molecule type" value="Genomic_DNA"/>
</dbReference>
<gene>
    <name evidence="3" type="ORF">N476_06790</name>
</gene>